<keyword evidence="3" id="KW-1185">Reference proteome</keyword>
<dbReference type="NCBIfam" id="NF005165">
    <property type="entry name" value="PRK06638.1-5"/>
    <property type="match status" value="1"/>
</dbReference>
<comment type="function">
    <text evidence="1">NDH-1 shuttles electrons from NADH, via FMN and iron-sulfur (Fe-S) centers, to quinones in the respiratory chain. Couples the redox reaction to proton translocation (for every two electrons transferred, four hydrogen ions are translocated across the cytoplasmic membrane), and thus conserves the redox energy in a proton gradient.</text>
</comment>
<dbReference type="GO" id="GO:0048038">
    <property type="term" value="F:quinone binding"/>
    <property type="evidence" value="ECO:0007669"/>
    <property type="project" value="UniProtKB-UniRule"/>
</dbReference>
<accession>A0A1C0AH89</accession>
<gene>
    <name evidence="2" type="ORF">BCR15_09460</name>
</gene>
<dbReference type="InterPro" id="IPR042106">
    <property type="entry name" value="Nuo/plastoQ_OxRdtase_6_NuoJ"/>
</dbReference>
<dbReference type="GO" id="GO:0008137">
    <property type="term" value="F:NADH dehydrogenase (ubiquinone) activity"/>
    <property type="evidence" value="ECO:0007669"/>
    <property type="project" value="UniProtKB-UniRule"/>
</dbReference>
<proteinExistence type="inferred from homology"/>
<keyword evidence="1" id="KW-0472">Membrane</keyword>
<dbReference type="PANTHER" id="PTHR33269">
    <property type="entry name" value="NADH-UBIQUINONE OXIDOREDUCTASE CHAIN 6"/>
    <property type="match status" value="1"/>
</dbReference>
<evidence type="ECO:0000313" key="2">
    <source>
        <dbReference type="EMBL" id="OCL31385.1"/>
    </source>
</evidence>
<dbReference type="AlphaFoldDB" id="A0A1C0AH89"/>
<keyword evidence="2" id="KW-0830">Ubiquinone</keyword>
<evidence type="ECO:0000256" key="1">
    <source>
        <dbReference type="RuleBase" id="RU004429"/>
    </source>
</evidence>
<keyword evidence="1" id="KW-0520">NAD</keyword>
<dbReference type="Gene3D" id="1.20.120.1200">
    <property type="entry name" value="NADH-ubiquinone/plastoquinone oxidoreductase chain 6, subunit NuoJ"/>
    <property type="match status" value="1"/>
</dbReference>
<organism evidence="2 3">
    <name type="scientific">Tessaracoccus lapidicaptus</name>
    <dbReference type="NCBI Taxonomy" id="1427523"/>
    <lineage>
        <taxon>Bacteria</taxon>
        <taxon>Bacillati</taxon>
        <taxon>Actinomycetota</taxon>
        <taxon>Actinomycetes</taxon>
        <taxon>Propionibacteriales</taxon>
        <taxon>Propionibacteriaceae</taxon>
        <taxon>Tessaracoccus</taxon>
    </lineage>
</organism>
<comment type="similarity">
    <text evidence="1">Belongs to the complex I subunit 6 family.</text>
</comment>
<sequence>MIPLIPLVTASEVAFWVCAPIAVLCALGLLLARKPVHSAISMAGVMVSLAVLYAANDAPFLFVIQIIVYTGAILMLFLFVVMLVGVDSTDSVVETIKGHRVSSALVALGVGLLLILGVGQFAVGGAPAGLEAANAQYGGNIQSIAALLFSKYVFIFEATAALLITAAVGAMILAHGEELKRKRTQPEMLQDRVRAYAEDGTHPGPLPSSGVFARHNAISTPALLPDGSVAENSISKTLAMRGVIVDVDELRAPTTSAYSAIAGRTDEVEGDDE</sequence>
<dbReference type="EMBL" id="MBQD01000026">
    <property type="protein sequence ID" value="OCL31385.1"/>
    <property type="molecule type" value="Genomic_DNA"/>
</dbReference>
<keyword evidence="1" id="KW-1003">Cell membrane</keyword>
<dbReference type="GO" id="GO:0005886">
    <property type="term" value="C:plasma membrane"/>
    <property type="evidence" value="ECO:0007669"/>
    <property type="project" value="UniProtKB-SubCell"/>
</dbReference>
<dbReference type="PANTHER" id="PTHR33269:SF19">
    <property type="entry name" value="NADH-QUINONE OXIDOREDUCTASE SUBUNIT J"/>
    <property type="match status" value="1"/>
</dbReference>
<dbReference type="RefSeq" id="WP_068752621.1">
    <property type="nucleotide sequence ID" value="NZ_LR214441.1"/>
</dbReference>
<protein>
    <recommendedName>
        <fullName evidence="1">NADH-quinone oxidoreductase subunit J</fullName>
        <ecNumber evidence="1">7.1.1.-</ecNumber>
    </recommendedName>
</protein>
<dbReference type="Pfam" id="PF00499">
    <property type="entry name" value="Oxidored_q3"/>
    <property type="match status" value="1"/>
</dbReference>
<comment type="subcellular location">
    <subcellularLocation>
        <location evidence="1">Cell membrane</location>
        <topology evidence="1">Multi-pass membrane protein</topology>
    </subcellularLocation>
</comment>
<name>A0A1C0AH89_9ACTN</name>
<keyword evidence="1" id="KW-0874">Quinone</keyword>
<comment type="caution">
    <text evidence="2">The sequence shown here is derived from an EMBL/GenBank/DDBJ whole genome shotgun (WGS) entry which is preliminary data.</text>
</comment>
<evidence type="ECO:0000313" key="3">
    <source>
        <dbReference type="Proteomes" id="UP000093501"/>
    </source>
</evidence>
<dbReference type="Proteomes" id="UP000093501">
    <property type="component" value="Unassembled WGS sequence"/>
</dbReference>
<comment type="catalytic activity">
    <reaction evidence="1">
        <text>a quinone + NADH + 5 H(+)(in) = a quinol + NAD(+) + 4 H(+)(out)</text>
        <dbReference type="Rhea" id="RHEA:57888"/>
        <dbReference type="ChEBI" id="CHEBI:15378"/>
        <dbReference type="ChEBI" id="CHEBI:24646"/>
        <dbReference type="ChEBI" id="CHEBI:57540"/>
        <dbReference type="ChEBI" id="CHEBI:57945"/>
        <dbReference type="ChEBI" id="CHEBI:132124"/>
    </reaction>
</comment>
<reference evidence="3" key="1">
    <citation type="submission" date="2016-07" db="EMBL/GenBank/DDBJ databases">
        <authorList>
            <person name="Florea S."/>
            <person name="Webb J.S."/>
            <person name="Jaromczyk J."/>
            <person name="Schardl C.L."/>
        </authorList>
    </citation>
    <scope>NUCLEOTIDE SEQUENCE [LARGE SCALE GENOMIC DNA]</scope>
    <source>
        <strain evidence="3">IPBSL-7</strain>
    </source>
</reference>
<dbReference type="EC" id="7.1.1.-" evidence="1"/>
<dbReference type="InterPro" id="IPR001457">
    <property type="entry name" value="NADH_UbQ/plastoQ_OxRdtase_su6"/>
</dbReference>